<dbReference type="InterPro" id="IPR001254">
    <property type="entry name" value="Trypsin_dom"/>
</dbReference>
<dbReference type="InterPro" id="IPR009003">
    <property type="entry name" value="Peptidase_S1_PA"/>
</dbReference>
<protein>
    <recommendedName>
        <fullName evidence="1">Peptidase S1 domain-containing protein</fullName>
    </recommendedName>
</protein>
<proteinExistence type="predicted"/>
<dbReference type="Pfam" id="PF00089">
    <property type="entry name" value="Trypsin"/>
    <property type="match status" value="1"/>
</dbReference>
<evidence type="ECO:0000313" key="2">
    <source>
        <dbReference type="EMBL" id="KAJ3599486.1"/>
    </source>
</evidence>
<comment type="caution">
    <text evidence="2">The sequence shown here is derived from an EMBL/GenBank/DDBJ whole genome shotgun (WGS) entry which is preliminary data.</text>
</comment>
<evidence type="ECO:0000313" key="3">
    <source>
        <dbReference type="Proteomes" id="UP001148018"/>
    </source>
</evidence>
<dbReference type="AlphaFoldDB" id="A0A9Q0IJN9"/>
<name>A0A9Q0IJN9_9TELE</name>
<keyword evidence="3" id="KW-1185">Reference proteome</keyword>
<organism evidence="2 3">
    <name type="scientific">Muraenolepis orangiensis</name>
    <name type="common">Patagonian moray cod</name>
    <dbReference type="NCBI Taxonomy" id="630683"/>
    <lineage>
        <taxon>Eukaryota</taxon>
        <taxon>Metazoa</taxon>
        <taxon>Chordata</taxon>
        <taxon>Craniata</taxon>
        <taxon>Vertebrata</taxon>
        <taxon>Euteleostomi</taxon>
        <taxon>Actinopterygii</taxon>
        <taxon>Neopterygii</taxon>
        <taxon>Teleostei</taxon>
        <taxon>Neoteleostei</taxon>
        <taxon>Acanthomorphata</taxon>
        <taxon>Zeiogadaria</taxon>
        <taxon>Gadariae</taxon>
        <taxon>Gadiformes</taxon>
        <taxon>Muraenolepidoidei</taxon>
        <taxon>Muraenolepididae</taxon>
        <taxon>Muraenolepis</taxon>
    </lineage>
</organism>
<dbReference type="SUPFAM" id="SSF50494">
    <property type="entry name" value="Trypsin-like serine proteases"/>
    <property type="match status" value="1"/>
</dbReference>
<dbReference type="GO" id="GO:0004252">
    <property type="term" value="F:serine-type endopeptidase activity"/>
    <property type="evidence" value="ECO:0007669"/>
    <property type="project" value="InterPro"/>
</dbReference>
<dbReference type="EMBL" id="JANIIK010000048">
    <property type="protein sequence ID" value="KAJ3599486.1"/>
    <property type="molecule type" value="Genomic_DNA"/>
</dbReference>
<evidence type="ECO:0000259" key="1">
    <source>
        <dbReference type="Pfam" id="PF00089"/>
    </source>
</evidence>
<reference evidence="2" key="1">
    <citation type="submission" date="2022-07" db="EMBL/GenBank/DDBJ databases">
        <title>Chromosome-level genome of Muraenolepis orangiensis.</title>
        <authorList>
            <person name="Kim J."/>
        </authorList>
    </citation>
    <scope>NUCLEOTIDE SEQUENCE</scope>
    <source>
        <strain evidence="2">KU_S4_2022</strain>
        <tissue evidence="2">Muscle</tissue>
    </source>
</reference>
<dbReference type="Proteomes" id="UP001148018">
    <property type="component" value="Unassembled WGS sequence"/>
</dbReference>
<dbReference type="Gene3D" id="2.40.10.10">
    <property type="entry name" value="Trypsin-like serine proteases"/>
    <property type="match status" value="1"/>
</dbReference>
<gene>
    <name evidence="2" type="ORF">NHX12_033447</name>
</gene>
<dbReference type="GO" id="GO:0006508">
    <property type="term" value="P:proteolysis"/>
    <property type="evidence" value="ECO:0007669"/>
    <property type="project" value="InterPro"/>
</dbReference>
<sequence>MASELREVNVTLEDNKICTDRHTYCSYGEEGPGHADSGGPLVCEDGLAFGVVSFRAGEHQMCTVYGKLPDYRGWIERHLNNTPSF</sequence>
<accession>A0A9Q0IJN9</accession>
<feature type="domain" description="Peptidase S1" evidence="1">
    <location>
        <begin position="4"/>
        <end position="75"/>
    </location>
</feature>
<dbReference type="InterPro" id="IPR043504">
    <property type="entry name" value="Peptidase_S1_PA_chymotrypsin"/>
</dbReference>
<dbReference type="OrthoDB" id="5565075at2759"/>